<dbReference type="EMBL" id="AP014924">
    <property type="protein sequence ID" value="BAS29373.1"/>
    <property type="molecule type" value="Genomic_DNA"/>
</dbReference>
<dbReference type="Proteomes" id="UP000065807">
    <property type="component" value="Chromosome"/>
</dbReference>
<gene>
    <name evidence="2" type="ORF">LIP_3562</name>
</gene>
<evidence type="ECO:0000313" key="2">
    <source>
        <dbReference type="EMBL" id="BAS29373.1"/>
    </source>
</evidence>
<accession>A0A0K2SQG7</accession>
<reference evidence="3" key="2">
    <citation type="journal article" date="2016" name="Int. J. Syst. Evol. Microbiol.">
        <title>Complete genome sequence and cell structure of Limnochorda pilosa, a Gram-negative spore-former within the phylum Firmicutes.</title>
        <authorList>
            <person name="Watanabe M."/>
            <person name="Kojima H."/>
            <person name="Fukui M."/>
        </authorList>
    </citation>
    <scope>NUCLEOTIDE SEQUENCE [LARGE SCALE GENOMIC DNA]</scope>
    <source>
        <strain evidence="3">HC45</strain>
    </source>
</reference>
<name>A0A0K2SQG7_LIMPI</name>
<organism evidence="2 3">
    <name type="scientific">Limnochorda pilosa</name>
    <dbReference type="NCBI Taxonomy" id="1555112"/>
    <lineage>
        <taxon>Bacteria</taxon>
        <taxon>Bacillati</taxon>
        <taxon>Bacillota</taxon>
        <taxon>Limnochordia</taxon>
        <taxon>Limnochordales</taxon>
        <taxon>Limnochordaceae</taxon>
        <taxon>Limnochorda</taxon>
    </lineage>
</organism>
<protein>
    <recommendedName>
        <fullName evidence="1">DUF4935 domain-containing protein</fullName>
    </recommendedName>
</protein>
<dbReference type="Pfam" id="PF16289">
    <property type="entry name" value="PIN_12"/>
    <property type="match status" value="1"/>
</dbReference>
<dbReference type="KEGG" id="lpil:LIP_3562"/>
<dbReference type="InterPro" id="IPR032557">
    <property type="entry name" value="DUF4935"/>
</dbReference>
<sequence>MASLLLNVEGALAPPGDAALKYLLLDTNVFVACTRMRIGHHDAGLLGRLRQALEAGAARLLLPEIVVREYWREEAQTFQDARRDKNDVLKAIGDLYSRRKPPQALIELIENEMTALEQNRKAAHEVISEIFQAPYTVKVPLTPAIVFAAFQRTADGRRPANPDVNYLLDADAVIVESVAAYHRDHGDLELVLCTEDADYFEGDALHPEIAQDLAPGTRIYNSLADVVRQELDTTVSREQEEAYLKGSLRVSYAVGQPSLLTDMFTALARMRQAQEQLSKQIVGAQGMRLDALGSTARSIGKALEGYNSMVRLLGQRLAEYHQTARMVGAGVVRAAEIARTATDHMGPALQGIVSAQDFVAPFLRTAAEIQRITSSVERLKPPEEWLEEEAAEPEPPRYRPPFHPQEVEEMGFEGFVKVRRFQRFDHIPPGPGAYVVLRESAFPPEFLPTSPAGRPNGKDPTLPVERLEKLWVEGTYLLYIGESKNLPGRVKNLVRFAQGRPAPHWKGRAVWQLKDHADLLVAWMHDEVYHTVPYRDVLQAFREAYGQLPFGNQRVD</sequence>
<evidence type="ECO:0000259" key="1">
    <source>
        <dbReference type="Pfam" id="PF16289"/>
    </source>
</evidence>
<proteinExistence type="predicted"/>
<dbReference type="AlphaFoldDB" id="A0A0K2SQG7"/>
<dbReference type="STRING" id="1555112.LIP_3562"/>
<reference evidence="3" key="1">
    <citation type="submission" date="2015-07" db="EMBL/GenBank/DDBJ databases">
        <title>Complete genome sequence and phylogenetic analysis of Limnochorda pilosa.</title>
        <authorList>
            <person name="Watanabe M."/>
            <person name="Kojima H."/>
            <person name="Fukui M."/>
        </authorList>
    </citation>
    <scope>NUCLEOTIDE SEQUENCE [LARGE SCALE GENOMIC DNA]</scope>
    <source>
        <strain evidence="3">HC45</strain>
    </source>
</reference>
<keyword evidence="3" id="KW-1185">Reference proteome</keyword>
<evidence type="ECO:0000313" key="3">
    <source>
        <dbReference type="Proteomes" id="UP000065807"/>
    </source>
</evidence>
<feature type="domain" description="DUF4935" evidence="1">
    <location>
        <begin position="24"/>
        <end position="199"/>
    </location>
</feature>